<feature type="region of interest" description="Disordered" evidence="14">
    <location>
        <begin position="119"/>
        <end position="171"/>
    </location>
</feature>
<evidence type="ECO:0000256" key="2">
    <source>
        <dbReference type="ARBA" id="ARBA00015428"/>
    </source>
</evidence>
<dbReference type="FunFam" id="3.30.70.330:FF:000233">
    <property type="entry name" value="Zinc finger CCHC-type and RNA-binding motif-containing protein 1"/>
    <property type="match status" value="1"/>
</dbReference>
<dbReference type="InterPro" id="IPR034219">
    <property type="entry name" value="ZCRB1_RRM"/>
</dbReference>
<dbReference type="Gene3D" id="4.10.60.10">
    <property type="entry name" value="Zinc finger, CCHC-type"/>
    <property type="match status" value="1"/>
</dbReference>
<feature type="compositionally biased region" description="Basic and acidic residues" evidence="14">
    <location>
        <begin position="141"/>
        <end position="150"/>
    </location>
</feature>
<dbReference type="InterPro" id="IPR012677">
    <property type="entry name" value="Nucleotide-bd_a/b_plait_sf"/>
</dbReference>
<dbReference type="GO" id="GO:0000398">
    <property type="term" value="P:mRNA splicing, via spliceosome"/>
    <property type="evidence" value="ECO:0007669"/>
    <property type="project" value="InterPro"/>
</dbReference>
<dbReference type="Proteomes" id="UP000828390">
    <property type="component" value="Unassembled WGS sequence"/>
</dbReference>
<evidence type="ECO:0000256" key="13">
    <source>
        <dbReference type="PROSITE-ProRule" id="PRU00176"/>
    </source>
</evidence>
<evidence type="ECO:0000256" key="14">
    <source>
        <dbReference type="SAM" id="MobiDB-lite"/>
    </source>
</evidence>
<dbReference type="SUPFAM" id="SSF57756">
    <property type="entry name" value="Retrovirus zinc finger-like domains"/>
    <property type="match status" value="1"/>
</dbReference>
<feature type="compositionally biased region" description="Acidic residues" evidence="14">
    <location>
        <begin position="153"/>
        <end position="163"/>
    </location>
</feature>
<dbReference type="SMART" id="SM00343">
    <property type="entry name" value="ZnF_C2HC"/>
    <property type="match status" value="1"/>
</dbReference>
<evidence type="ECO:0000256" key="1">
    <source>
        <dbReference type="ARBA" id="ARBA00004123"/>
    </source>
</evidence>
<dbReference type="InterPro" id="IPR001878">
    <property type="entry name" value="Znf_CCHC"/>
</dbReference>
<organism evidence="17 18">
    <name type="scientific">Dreissena polymorpha</name>
    <name type="common">Zebra mussel</name>
    <name type="synonym">Mytilus polymorpha</name>
    <dbReference type="NCBI Taxonomy" id="45954"/>
    <lineage>
        <taxon>Eukaryota</taxon>
        <taxon>Metazoa</taxon>
        <taxon>Spiralia</taxon>
        <taxon>Lophotrochozoa</taxon>
        <taxon>Mollusca</taxon>
        <taxon>Bivalvia</taxon>
        <taxon>Autobranchia</taxon>
        <taxon>Heteroconchia</taxon>
        <taxon>Euheterodonta</taxon>
        <taxon>Imparidentia</taxon>
        <taxon>Neoheterodontei</taxon>
        <taxon>Myida</taxon>
        <taxon>Dreissenoidea</taxon>
        <taxon>Dreissenidae</taxon>
        <taxon>Dreissena</taxon>
    </lineage>
</organism>
<dbReference type="InterPro" id="IPR035979">
    <property type="entry name" value="RBD_domain_sf"/>
</dbReference>
<reference evidence="17" key="1">
    <citation type="journal article" date="2019" name="bioRxiv">
        <title>The Genome of the Zebra Mussel, Dreissena polymorpha: A Resource for Invasive Species Research.</title>
        <authorList>
            <person name="McCartney M.A."/>
            <person name="Auch B."/>
            <person name="Kono T."/>
            <person name="Mallez S."/>
            <person name="Zhang Y."/>
            <person name="Obille A."/>
            <person name="Becker A."/>
            <person name="Abrahante J.E."/>
            <person name="Garbe J."/>
            <person name="Badalamenti J.P."/>
            <person name="Herman A."/>
            <person name="Mangelson H."/>
            <person name="Liachko I."/>
            <person name="Sullivan S."/>
            <person name="Sone E.D."/>
            <person name="Koren S."/>
            <person name="Silverstein K.A.T."/>
            <person name="Beckman K.B."/>
            <person name="Gohl D.M."/>
        </authorList>
    </citation>
    <scope>NUCLEOTIDE SEQUENCE</scope>
    <source>
        <strain evidence="17">Duluth1</strain>
        <tissue evidence="17">Whole animal</tissue>
    </source>
</reference>
<evidence type="ECO:0000256" key="9">
    <source>
        <dbReference type="ARBA" id="ARBA00023187"/>
    </source>
</evidence>
<dbReference type="CDD" id="cd12393">
    <property type="entry name" value="RRM_ZCRB1"/>
    <property type="match status" value="1"/>
</dbReference>
<keyword evidence="3" id="KW-0507">mRNA processing</keyword>
<dbReference type="AlphaFoldDB" id="A0A9D4JPR0"/>
<comment type="caution">
    <text evidence="17">The sequence shown here is derived from an EMBL/GenBank/DDBJ whole genome shotgun (WGS) entry which is preliminary data.</text>
</comment>
<dbReference type="InterPro" id="IPR036875">
    <property type="entry name" value="Znf_CCHC_sf"/>
</dbReference>
<dbReference type="PANTHER" id="PTHR46259">
    <property type="entry name" value="ZINC FINGER CCHC-TYPE AND RNA-BINDING MOTIF-CONTAINING PROTEIN 1"/>
    <property type="match status" value="1"/>
</dbReference>
<dbReference type="GO" id="GO:0008270">
    <property type="term" value="F:zinc ion binding"/>
    <property type="evidence" value="ECO:0007669"/>
    <property type="project" value="UniProtKB-KW"/>
</dbReference>
<evidence type="ECO:0000256" key="11">
    <source>
        <dbReference type="ARBA" id="ARBA00032031"/>
    </source>
</evidence>
<dbReference type="GO" id="GO:0005689">
    <property type="term" value="C:U12-type spliceosomal complex"/>
    <property type="evidence" value="ECO:0007669"/>
    <property type="project" value="InterPro"/>
</dbReference>
<comment type="subcellular location">
    <subcellularLocation>
        <location evidence="1">Nucleus</location>
    </subcellularLocation>
</comment>
<keyword evidence="4" id="KW-0479">Metal-binding</keyword>
<evidence type="ECO:0000256" key="10">
    <source>
        <dbReference type="ARBA" id="ARBA00023242"/>
    </source>
</evidence>
<keyword evidence="5" id="KW-0747">Spliceosome</keyword>
<reference evidence="17" key="2">
    <citation type="submission" date="2020-11" db="EMBL/GenBank/DDBJ databases">
        <authorList>
            <person name="McCartney M.A."/>
            <person name="Auch B."/>
            <person name="Kono T."/>
            <person name="Mallez S."/>
            <person name="Becker A."/>
            <person name="Gohl D.M."/>
            <person name="Silverstein K.A.T."/>
            <person name="Koren S."/>
            <person name="Bechman K.B."/>
            <person name="Herman A."/>
            <person name="Abrahante J.E."/>
            <person name="Garbe J."/>
        </authorList>
    </citation>
    <scope>NUCLEOTIDE SEQUENCE</scope>
    <source>
        <strain evidence="17">Duluth1</strain>
        <tissue evidence="17">Whole animal</tissue>
    </source>
</reference>
<evidence type="ECO:0000256" key="7">
    <source>
        <dbReference type="ARBA" id="ARBA00022833"/>
    </source>
</evidence>
<dbReference type="Gene3D" id="3.30.70.330">
    <property type="match status" value="1"/>
</dbReference>
<dbReference type="InterPro" id="IPR000504">
    <property type="entry name" value="RRM_dom"/>
</dbReference>
<protein>
    <recommendedName>
        <fullName evidence="2">Zinc finger CCHC-type and RNA-binding motif-containing protein 1</fullName>
    </recommendedName>
    <alternativeName>
        <fullName evidence="11">U11/U12 small nuclear ribonucleoprotein 31 kDa protein</fullName>
    </alternativeName>
</protein>
<evidence type="ECO:0000259" key="15">
    <source>
        <dbReference type="PROSITE" id="PS50102"/>
    </source>
</evidence>
<dbReference type="SUPFAM" id="SSF54928">
    <property type="entry name" value="RNA-binding domain, RBD"/>
    <property type="match status" value="1"/>
</dbReference>
<keyword evidence="7" id="KW-0862">Zinc</keyword>
<gene>
    <name evidence="17" type="ORF">DPMN_117894</name>
</gene>
<feature type="compositionally biased region" description="Acidic residues" evidence="14">
    <location>
        <begin position="216"/>
        <end position="231"/>
    </location>
</feature>
<dbReference type="PROSITE" id="PS50158">
    <property type="entry name" value="ZF_CCHC"/>
    <property type="match status" value="1"/>
</dbReference>
<dbReference type="SMART" id="SM00360">
    <property type="entry name" value="RRM"/>
    <property type="match status" value="1"/>
</dbReference>
<evidence type="ECO:0000256" key="3">
    <source>
        <dbReference type="ARBA" id="ARBA00022664"/>
    </source>
</evidence>
<name>A0A9D4JPR0_DREPO</name>
<dbReference type="PROSITE" id="PS50102">
    <property type="entry name" value="RRM"/>
    <property type="match status" value="1"/>
</dbReference>
<evidence type="ECO:0000256" key="5">
    <source>
        <dbReference type="ARBA" id="ARBA00022728"/>
    </source>
</evidence>
<feature type="region of interest" description="Disordered" evidence="14">
    <location>
        <begin position="189"/>
        <end position="231"/>
    </location>
</feature>
<dbReference type="GO" id="GO:0003723">
    <property type="term" value="F:RNA binding"/>
    <property type="evidence" value="ECO:0007669"/>
    <property type="project" value="UniProtKB-UniRule"/>
</dbReference>
<dbReference type="Pfam" id="PF00098">
    <property type="entry name" value="zf-CCHC"/>
    <property type="match status" value="1"/>
</dbReference>
<dbReference type="PANTHER" id="PTHR46259:SF1">
    <property type="entry name" value="ZINC FINGER CCHC-TYPE AND RNA-BINDING MOTIF-CONTAINING PROTEIN 1"/>
    <property type="match status" value="1"/>
</dbReference>
<dbReference type="InterPro" id="IPR044598">
    <property type="entry name" value="ZCRB1"/>
</dbReference>
<evidence type="ECO:0000259" key="16">
    <source>
        <dbReference type="PROSITE" id="PS50158"/>
    </source>
</evidence>
<dbReference type="Pfam" id="PF00076">
    <property type="entry name" value="RRM_1"/>
    <property type="match status" value="1"/>
</dbReference>
<keyword evidence="9" id="KW-0508">mRNA splicing</keyword>
<feature type="domain" description="RRM" evidence="15">
    <location>
        <begin position="10"/>
        <end position="88"/>
    </location>
</feature>
<dbReference type="EMBL" id="JAIWYP010000005">
    <property type="protein sequence ID" value="KAH3816378.1"/>
    <property type="molecule type" value="Genomic_DNA"/>
</dbReference>
<dbReference type="OrthoDB" id="267048at2759"/>
<feature type="domain" description="CCHC-type" evidence="16">
    <location>
        <begin position="106"/>
        <end position="122"/>
    </location>
</feature>
<accession>A0A9D4JPR0</accession>
<evidence type="ECO:0000256" key="4">
    <source>
        <dbReference type="ARBA" id="ARBA00022723"/>
    </source>
</evidence>
<dbReference type="FunFam" id="4.10.60.10:FF:000009">
    <property type="entry name" value="Zinc finger CCHC-type and RNA-binding motif-containing protein 1"/>
    <property type="match status" value="1"/>
</dbReference>
<evidence type="ECO:0000313" key="17">
    <source>
        <dbReference type="EMBL" id="KAH3816378.1"/>
    </source>
</evidence>
<evidence type="ECO:0000256" key="12">
    <source>
        <dbReference type="PROSITE-ProRule" id="PRU00047"/>
    </source>
</evidence>
<keyword evidence="6 12" id="KW-0863">Zinc-finger</keyword>
<keyword evidence="10" id="KW-0539">Nucleus</keyword>
<keyword evidence="18" id="KW-1185">Reference proteome</keyword>
<evidence type="ECO:0000256" key="8">
    <source>
        <dbReference type="ARBA" id="ARBA00022884"/>
    </source>
</evidence>
<keyword evidence="8 13" id="KW-0694">RNA-binding</keyword>
<evidence type="ECO:0000256" key="6">
    <source>
        <dbReference type="ARBA" id="ARBA00022771"/>
    </source>
</evidence>
<proteinExistence type="predicted"/>
<evidence type="ECO:0000313" key="18">
    <source>
        <dbReference type="Proteomes" id="UP000828390"/>
    </source>
</evidence>
<sequence length="231" mass="26608">MSGGLAPSKSTLYVSNFPFSLTNNDLHKIFEKYGKVVKVTIVKDKDTRKSKGVAFVLFLQRDSAHQAMRALNKTQLFGRTIKCIIAKDNGRATEFIRKKDYPDKSRCYECGEEGHMSYKCPKNLLGEREPPPKKTKKDKKREREEREKNFQDLSDEDSDQDPGEDSKQDSLAAAIQYQQQKLSEDITKFGGETSSLVTMDDFSEPRRKKYKKDTYFSDEEEIDDSDNEDKI</sequence>